<dbReference type="Pfam" id="PF00158">
    <property type="entry name" value="Sigma54_activat"/>
    <property type="match status" value="1"/>
</dbReference>
<name>A0A210P6R2_9LACO</name>
<feature type="domain" description="PTS EIIA type-4" evidence="5">
    <location>
        <begin position="548"/>
        <end position="682"/>
    </location>
</feature>
<evidence type="ECO:0000313" key="8">
    <source>
        <dbReference type="Proteomes" id="UP000196649"/>
    </source>
</evidence>
<dbReference type="InterPro" id="IPR004701">
    <property type="entry name" value="PTS_EIIA_man-typ"/>
</dbReference>
<dbReference type="Gene3D" id="3.40.50.300">
    <property type="entry name" value="P-loop containing nucleotide triphosphate hydrolases"/>
    <property type="match status" value="1"/>
</dbReference>
<dbReference type="InterPro" id="IPR003593">
    <property type="entry name" value="AAA+_ATPase"/>
</dbReference>
<dbReference type="Proteomes" id="UP000196649">
    <property type="component" value="Unassembled WGS sequence"/>
</dbReference>
<gene>
    <name evidence="7" type="ORF">LKACC12383_02198</name>
</gene>
<dbReference type="InterPro" id="IPR011608">
    <property type="entry name" value="PRD"/>
</dbReference>
<dbReference type="InterPro" id="IPR036634">
    <property type="entry name" value="PRD_sf"/>
</dbReference>
<proteinExistence type="predicted"/>
<evidence type="ECO:0000313" key="7">
    <source>
        <dbReference type="EMBL" id="OWF32173.1"/>
    </source>
</evidence>
<dbReference type="InterPro" id="IPR025943">
    <property type="entry name" value="Sigma_54_int_dom_ATP-bd_2"/>
</dbReference>
<accession>A0A210P6R2</accession>
<dbReference type="PANTHER" id="PTHR32071">
    <property type="entry name" value="TRANSCRIPTIONAL REGULATORY PROTEIN"/>
    <property type="match status" value="1"/>
</dbReference>
<dbReference type="EMBL" id="MXAL01000011">
    <property type="protein sequence ID" value="OWF32173.1"/>
    <property type="molecule type" value="Genomic_DNA"/>
</dbReference>
<evidence type="ECO:0000259" key="6">
    <source>
        <dbReference type="PROSITE" id="PS51372"/>
    </source>
</evidence>
<dbReference type="RefSeq" id="WP_054643245.1">
    <property type="nucleotide sequence ID" value="NZ_LNUB01000047.1"/>
</dbReference>
<evidence type="ECO:0000256" key="2">
    <source>
        <dbReference type="ARBA" id="ARBA00022741"/>
    </source>
</evidence>
<feature type="domain" description="Sigma-54 factor interaction" evidence="4">
    <location>
        <begin position="100"/>
        <end position="333"/>
    </location>
</feature>
<dbReference type="SUPFAM" id="SSF63520">
    <property type="entry name" value="PTS-regulatory domain, PRD"/>
    <property type="match status" value="1"/>
</dbReference>
<evidence type="ECO:0000256" key="1">
    <source>
        <dbReference type="ARBA" id="ARBA00022679"/>
    </source>
</evidence>
<sequence length="900" mass="102669">MDNNILNYVDKYTKLFLKDFSMLSAPVTETISSDLKMDRTIVSKQLNKLFKDGKLVKINTRPVIYLHLENINLNKIKYLSIEDFKKDYLLEKKNNVLEKIIGWNGSLRSPIDQVKASLLYPNNGLPAIIFGESGTGKSFIVQQAFKYAQSIHLLDKSAKLIIINCAQYANNPELLSSLLFGYVKGAYTGAIKDKVGAIESANNGILFLDEVHRLSASGQEKLFTYMDTGSYSPVGDDSKIVHSKTRLMFATTEDESTFLETFLRRVPIKIKLPSLDHRGVFEKRSLINEFFRSESKSIQKRIFVSNQCLNKLYIYNYKANVGEVKNLVKNIVANKYSEDINSKEIYIKLIDLPPKISGYNGESTFGNQNINLNKNSFFKFDGNESLLKDNDDNQSIYYKMRMTWNYIKMMDEKHVLSRRKYIQIIFDMTRHILYSLTLQEKELVNNISKSIQDILDIMNFDDLNLNNSSIYDLALYIYYLMGVNKENNSSVNNDKISFELSQLFSKEINLIKRLLPLLKGRFEIELSDRDLFWLSVLISKNDLSNVTETPGIIMSHGYATASSMADTCNRFLKSPVFYSIDMKPDISENSMVNELKKVINSMNPQNGIIILIDMGSLNTIVRKVKKFYSFPILIISNVSTPMALDVGNKILNNNSFKSIGEDVKKIVPDSTLFNQNAVKDNVIITTCMTGMGTAKRIEKILNNSFKGIRNIRIMAFDYHELVNYKRVDLFSKINILAIVGVDNPNITGVPYFGLEEIISGEKISGLKKVLSQVVPQEQLMSIEPQLVKNFSLNRIIDSLTIISPDKVMPLIENYIDKLKNDLNFNLSNRIQIALYVHIASMVERVIRGNDIKLYNGNNDNIIRDKSFSVIKKDISVIQKAFSINVNDTEIAYIRDIVVNL</sequence>
<protein>
    <submittedName>
        <fullName evidence="7">Transcriptional regulatory protein LevR</fullName>
    </submittedName>
</protein>
<dbReference type="GO" id="GO:0016740">
    <property type="term" value="F:transferase activity"/>
    <property type="evidence" value="ECO:0007669"/>
    <property type="project" value="UniProtKB-KW"/>
</dbReference>
<dbReference type="PANTHER" id="PTHR32071:SF38">
    <property type="entry name" value="PSP OPERON TRANSCRIPTIONAL ACTIVATOR"/>
    <property type="match status" value="1"/>
</dbReference>
<dbReference type="SUPFAM" id="SSF52540">
    <property type="entry name" value="P-loop containing nucleoside triphosphate hydrolases"/>
    <property type="match status" value="1"/>
</dbReference>
<feature type="domain" description="PRD" evidence="6">
    <location>
        <begin position="438"/>
        <end position="548"/>
    </location>
</feature>
<dbReference type="Gene3D" id="3.40.50.510">
    <property type="entry name" value="Phosphotransferase system, mannose-type IIA component"/>
    <property type="match status" value="1"/>
</dbReference>
<dbReference type="PROSITE" id="PS51372">
    <property type="entry name" value="PRD_2"/>
    <property type="match status" value="2"/>
</dbReference>
<dbReference type="Pfam" id="PF03610">
    <property type="entry name" value="EIIA-man"/>
    <property type="match status" value="1"/>
</dbReference>
<dbReference type="Pfam" id="PF00874">
    <property type="entry name" value="PRD"/>
    <property type="match status" value="1"/>
</dbReference>
<dbReference type="GO" id="GO:0005524">
    <property type="term" value="F:ATP binding"/>
    <property type="evidence" value="ECO:0007669"/>
    <property type="project" value="UniProtKB-KW"/>
</dbReference>
<keyword evidence="1" id="KW-0808">Transferase</keyword>
<dbReference type="GO" id="GO:0009401">
    <property type="term" value="P:phosphoenolpyruvate-dependent sugar phosphotransferase system"/>
    <property type="evidence" value="ECO:0007669"/>
    <property type="project" value="InterPro"/>
</dbReference>
<dbReference type="PROSITE" id="PS50045">
    <property type="entry name" value="SIGMA54_INTERACT_4"/>
    <property type="match status" value="1"/>
</dbReference>
<comment type="caution">
    <text evidence="7">The sequence shown here is derived from an EMBL/GenBank/DDBJ whole genome shotgun (WGS) entry which is preliminary data.</text>
</comment>
<reference evidence="7 8" key="1">
    <citation type="submission" date="2017-03" db="EMBL/GenBank/DDBJ databases">
        <title>Genome sequence of Lactobacillus kimchii KACC 12383.</title>
        <authorList>
            <person name="Chun J."/>
        </authorList>
    </citation>
    <scope>NUCLEOTIDE SEQUENCE [LARGE SCALE GENOMIC DNA]</scope>
    <source>
        <strain evidence="7 8">KACC 12383</strain>
    </source>
</reference>
<dbReference type="SUPFAM" id="SSF53062">
    <property type="entry name" value="PTS system fructose IIA component-like"/>
    <property type="match status" value="1"/>
</dbReference>
<evidence type="ECO:0000259" key="5">
    <source>
        <dbReference type="PROSITE" id="PS51096"/>
    </source>
</evidence>
<dbReference type="PROSITE" id="PS00676">
    <property type="entry name" value="SIGMA54_INTERACT_2"/>
    <property type="match status" value="1"/>
</dbReference>
<dbReference type="CDD" id="cd00009">
    <property type="entry name" value="AAA"/>
    <property type="match status" value="1"/>
</dbReference>
<keyword evidence="3" id="KW-0067">ATP-binding</keyword>
<dbReference type="InterPro" id="IPR002078">
    <property type="entry name" value="Sigma_54_int"/>
</dbReference>
<dbReference type="InterPro" id="IPR027417">
    <property type="entry name" value="P-loop_NTPase"/>
</dbReference>
<dbReference type="AlphaFoldDB" id="A0A210P6R2"/>
<keyword evidence="2" id="KW-0547">Nucleotide-binding</keyword>
<evidence type="ECO:0000256" key="3">
    <source>
        <dbReference type="ARBA" id="ARBA00022840"/>
    </source>
</evidence>
<dbReference type="SMART" id="SM00382">
    <property type="entry name" value="AAA"/>
    <property type="match status" value="1"/>
</dbReference>
<dbReference type="GO" id="GO:0016020">
    <property type="term" value="C:membrane"/>
    <property type="evidence" value="ECO:0007669"/>
    <property type="project" value="InterPro"/>
</dbReference>
<dbReference type="PROSITE" id="PS51096">
    <property type="entry name" value="PTS_EIIA_TYPE_4"/>
    <property type="match status" value="1"/>
</dbReference>
<dbReference type="Gene3D" id="1.10.1790.10">
    <property type="entry name" value="PRD domain"/>
    <property type="match status" value="1"/>
</dbReference>
<dbReference type="GO" id="GO:0006355">
    <property type="term" value="P:regulation of DNA-templated transcription"/>
    <property type="evidence" value="ECO:0007669"/>
    <property type="project" value="InterPro"/>
</dbReference>
<organism evidence="7 8">
    <name type="scientific">Companilactobacillus kimchii</name>
    <dbReference type="NCBI Taxonomy" id="2801452"/>
    <lineage>
        <taxon>Bacteria</taxon>
        <taxon>Bacillati</taxon>
        <taxon>Bacillota</taxon>
        <taxon>Bacilli</taxon>
        <taxon>Lactobacillales</taxon>
        <taxon>Lactobacillaceae</taxon>
        <taxon>Companilactobacillus</taxon>
    </lineage>
</organism>
<dbReference type="InterPro" id="IPR036662">
    <property type="entry name" value="PTS_EIIA_man-typ_sf"/>
</dbReference>
<feature type="domain" description="PRD" evidence="6">
    <location>
        <begin position="802"/>
        <end position="900"/>
    </location>
</feature>
<evidence type="ECO:0000259" key="4">
    <source>
        <dbReference type="PROSITE" id="PS50045"/>
    </source>
</evidence>